<dbReference type="InterPro" id="IPR036097">
    <property type="entry name" value="HisK_dim/P_sf"/>
</dbReference>
<dbReference type="RefSeq" id="WP_316410573.1">
    <property type="nucleotide sequence ID" value="NZ_AP027081.1"/>
</dbReference>
<organism evidence="9 10">
    <name type="scientific">Mesoterricola sediminis</name>
    <dbReference type="NCBI Taxonomy" id="2927980"/>
    <lineage>
        <taxon>Bacteria</taxon>
        <taxon>Pseudomonadati</taxon>
        <taxon>Acidobacteriota</taxon>
        <taxon>Holophagae</taxon>
        <taxon>Holophagales</taxon>
        <taxon>Holophagaceae</taxon>
        <taxon>Mesoterricola</taxon>
    </lineage>
</organism>
<dbReference type="GO" id="GO:0000156">
    <property type="term" value="F:phosphorelay response regulator activity"/>
    <property type="evidence" value="ECO:0007669"/>
    <property type="project" value="TreeGrafter"/>
</dbReference>
<evidence type="ECO:0000256" key="4">
    <source>
        <dbReference type="ARBA" id="ARBA00022679"/>
    </source>
</evidence>
<protein>
    <recommendedName>
        <fullName evidence="2">histidine kinase</fullName>
        <ecNumber evidence="2">2.7.13.3</ecNumber>
    </recommendedName>
</protein>
<dbReference type="Pfam" id="PF02518">
    <property type="entry name" value="HATPase_c"/>
    <property type="match status" value="1"/>
</dbReference>
<accession>A0AA48GUQ3</accession>
<keyword evidence="4" id="KW-0808">Transferase</keyword>
<dbReference type="InterPro" id="IPR004358">
    <property type="entry name" value="Sig_transdc_His_kin-like_C"/>
</dbReference>
<dbReference type="SUPFAM" id="SSF55874">
    <property type="entry name" value="ATPase domain of HSP90 chaperone/DNA topoisomerase II/histidine kinase"/>
    <property type="match status" value="1"/>
</dbReference>
<sequence length="389" mass="41776">MDDRPPDLTAWFDAIPVGLVEAHPDGRIRRVNATLLGWTGYAAADLLDQVWYDRLLSPGARVLARTHILPILAREGRLDRLILDLLARDGRRIHAVVHVARVAGTEGDPPHDRLTFIEAPERRAWEEQLIKANRAAEDALEALRELNLDLEAKVAERTEALASANKDLDAYARSVAHDLRGPLQAILALGQALEASAGPTLAAPDATRLTKLLRAAGSMETLIGGLLQLARASGSPLTRQPVDLSAIAARVCGELQAGHPGRAVALTVASGLHAWGDPALLEVVLRNLLSNAWKYTAATPEARIAFEREGDGAFVVRDNGAGFDMAVSDRLFQPFQRLHDAQAFPGIGLGLVAVKRIIERHGGHLRVLAAPGRGAAFHFTLGDPPEPGA</sequence>
<reference evidence="9" key="1">
    <citation type="journal article" date="2023" name="Int. J. Syst. Evol. Microbiol.">
        <title>Mesoterricola silvestris gen. nov., sp. nov., Mesoterricola sediminis sp. nov., Geothrix oryzae sp. nov., Geothrix edaphica sp. nov., Geothrix rubra sp. nov., and Geothrix limicola sp. nov., six novel members of Acidobacteriota isolated from soils.</title>
        <authorList>
            <person name="Itoh H."/>
            <person name="Sugisawa Y."/>
            <person name="Mise K."/>
            <person name="Xu Z."/>
            <person name="Kuniyasu M."/>
            <person name="Ushijima N."/>
            <person name="Kawano K."/>
            <person name="Kobayashi E."/>
            <person name="Shiratori Y."/>
            <person name="Masuda Y."/>
            <person name="Senoo K."/>
        </authorList>
    </citation>
    <scope>NUCLEOTIDE SEQUENCE</scope>
    <source>
        <strain evidence="9">W786</strain>
    </source>
</reference>
<feature type="domain" description="Histidine kinase" evidence="8">
    <location>
        <begin position="174"/>
        <end position="385"/>
    </location>
</feature>
<evidence type="ECO:0000259" key="8">
    <source>
        <dbReference type="PROSITE" id="PS50109"/>
    </source>
</evidence>
<dbReference type="CDD" id="cd00130">
    <property type="entry name" value="PAS"/>
    <property type="match status" value="1"/>
</dbReference>
<dbReference type="Pfam" id="PF08448">
    <property type="entry name" value="PAS_4"/>
    <property type="match status" value="1"/>
</dbReference>
<dbReference type="SUPFAM" id="SSF55785">
    <property type="entry name" value="PYP-like sensor domain (PAS domain)"/>
    <property type="match status" value="1"/>
</dbReference>
<evidence type="ECO:0000256" key="2">
    <source>
        <dbReference type="ARBA" id="ARBA00012438"/>
    </source>
</evidence>
<dbReference type="InterPro" id="IPR003594">
    <property type="entry name" value="HATPase_dom"/>
</dbReference>
<dbReference type="SMART" id="SM00387">
    <property type="entry name" value="HATPase_c"/>
    <property type="match status" value="1"/>
</dbReference>
<keyword evidence="10" id="KW-1185">Reference proteome</keyword>
<dbReference type="KEGG" id="msea:METESE_30870"/>
<dbReference type="PANTHER" id="PTHR42878:SF15">
    <property type="entry name" value="BACTERIOPHYTOCHROME"/>
    <property type="match status" value="1"/>
</dbReference>
<comment type="catalytic activity">
    <reaction evidence="1">
        <text>ATP + protein L-histidine = ADP + protein N-phospho-L-histidine.</text>
        <dbReference type="EC" id="2.7.13.3"/>
    </reaction>
</comment>
<dbReference type="InterPro" id="IPR036890">
    <property type="entry name" value="HATPase_C_sf"/>
</dbReference>
<keyword evidence="3" id="KW-0597">Phosphoprotein</keyword>
<dbReference type="Gene3D" id="3.30.565.10">
    <property type="entry name" value="Histidine kinase-like ATPase, C-terminal domain"/>
    <property type="match status" value="1"/>
</dbReference>
<name>A0AA48GUQ3_9BACT</name>
<keyword evidence="5" id="KW-0418">Kinase</keyword>
<dbReference type="PRINTS" id="PR00344">
    <property type="entry name" value="BCTRLSENSOR"/>
</dbReference>
<evidence type="ECO:0000256" key="7">
    <source>
        <dbReference type="SAM" id="Coils"/>
    </source>
</evidence>
<evidence type="ECO:0000256" key="1">
    <source>
        <dbReference type="ARBA" id="ARBA00000085"/>
    </source>
</evidence>
<evidence type="ECO:0000256" key="3">
    <source>
        <dbReference type="ARBA" id="ARBA00022553"/>
    </source>
</evidence>
<evidence type="ECO:0000256" key="5">
    <source>
        <dbReference type="ARBA" id="ARBA00022777"/>
    </source>
</evidence>
<dbReference type="InterPro" id="IPR000014">
    <property type="entry name" value="PAS"/>
</dbReference>
<dbReference type="Proteomes" id="UP001228113">
    <property type="component" value="Chromosome"/>
</dbReference>
<dbReference type="GO" id="GO:0030295">
    <property type="term" value="F:protein kinase activator activity"/>
    <property type="evidence" value="ECO:0007669"/>
    <property type="project" value="TreeGrafter"/>
</dbReference>
<dbReference type="Gene3D" id="1.10.287.130">
    <property type="match status" value="1"/>
</dbReference>
<dbReference type="Gene3D" id="3.30.450.20">
    <property type="entry name" value="PAS domain"/>
    <property type="match status" value="1"/>
</dbReference>
<dbReference type="SMART" id="SM00388">
    <property type="entry name" value="HisKA"/>
    <property type="match status" value="1"/>
</dbReference>
<dbReference type="InterPro" id="IPR050351">
    <property type="entry name" value="BphY/WalK/GraS-like"/>
</dbReference>
<dbReference type="EMBL" id="AP027081">
    <property type="protein sequence ID" value="BDU78129.1"/>
    <property type="molecule type" value="Genomic_DNA"/>
</dbReference>
<dbReference type="InterPro" id="IPR035965">
    <property type="entry name" value="PAS-like_dom_sf"/>
</dbReference>
<proteinExistence type="predicted"/>
<dbReference type="InterPro" id="IPR003661">
    <property type="entry name" value="HisK_dim/P_dom"/>
</dbReference>
<evidence type="ECO:0000256" key="6">
    <source>
        <dbReference type="ARBA" id="ARBA00023136"/>
    </source>
</evidence>
<dbReference type="SUPFAM" id="SSF47384">
    <property type="entry name" value="Homodimeric domain of signal transducing histidine kinase"/>
    <property type="match status" value="1"/>
</dbReference>
<dbReference type="PANTHER" id="PTHR42878">
    <property type="entry name" value="TWO-COMPONENT HISTIDINE KINASE"/>
    <property type="match status" value="1"/>
</dbReference>
<dbReference type="InterPro" id="IPR005467">
    <property type="entry name" value="His_kinase_dom"/>
</dbReference>
<keyword evidence="7" id="KW-0175">Coiled coil</keyword>
<dbReference type="GO" id="GO:0016020">
    <property type="term" value="C:membrane"/>
    <property type="evidence" value="ECO:0007669"/>
    <property type="project" value="UniProtKB-SubCell"/>
</dbReference>
<feature type="coiled-coil region" evidence="7">
    <location>
        <begin position="122"/>
        <end position="160"/>
    </location>
</feature>
<dbReference type="NCBIfam" id="TIGR00229">
    <property type="entry name" value="sensory_box"/>
    <property type="match status" value="1"/>
</dbReference>
<keyword evidence="6" id="KW-0472">Membrane</keyword>
<dbReference type="InterPro" id="IPR013656">
    <property type="entry name" value="PAS_4"/>
</dbReference>
<dbReference type="FunFam" id="3.30.565.10:FF:000006">
    <property type="entry name" value="Sensor histidine kinase WalK"/>
    <property type="match status" value="1"/>
</dbReference>
<dbReference type="EC" id="2.7.13.3" evidence="2"/>
<dbReference type="Pfam" id="PF00512">
    <property type="entry name" value="HisKA"/>
    <property type="match status" value="1"/>
</dbReference>
<gene>
    <name evidence="9" type="ORF">METESE_30870</name>
</gene>
<dbReference type="GO" id="GO:0007234">
    <property type="term" value="P:osmosensory signaling via phosphorelay pathway"/>
    <property type="evidence" value="ECO:0007669"/>
    <property type="project" value="TreeGrafter"/>
</dbReference>
<evidence type="ECO:0000313" key="10">
    <source>
        <dbReference type="Proteomes" id="UP001228113"/>
    </source>
</evidence>
<dbReference type="AlphaFoldDB" id="A0AA48GUQ3"/>
<evidence type="ECO:0000313" key="9">
    <source>
        <dbReference type="EMBL" id="BDU78129.1"/>
    </source>
</evidence>
<dbReference type="CDD" id="cd00082">
    <property type="entry name" value="HisKA"/>
    <property type="match status" value="1"/>
</dbReference>
<dbReference type="PROSITE" id="PS50109">
    <property type="entry name" value="HIS_KIN"/>
    <property type="match status" value="1"/>
</dbReference>
<dbReference type="SMART" id="SM00091">
    <property type="entry name" value="PAS"/>
    <property type="match status" value="1"/>
</dbReference>
<dbReference type="GO" id="GO:0000155">
    <property type="term" value="F:phosphorelay sensor kinase activity"/>
    <property type="evidence" value="ECO:0007669"/>
    <property type="project" value="InterPro"/>
</dbReference>